<organism evidence="3 4">
    <name type="scientific">Microbotryum intermedium</name>
    <dbReference type="NCBI Taxonomy" id="269621"/>
    <lineage>
        <taxon>Eukaryota</taxon>
        <taxon>Fungi</taxon>
        <taxon>Dikarya</taxon>
        <taxon>Basidiomycota</taxon>
        <taxon>Pucciniomycotina</taxon>
        <taxon>Microbotryomycetes</taxon>
        <taxon>Microbotryales</taxon>
        <taxon>Microbotryaceae</taxon>
        <taxon>Microbotryum</taxon>
    </lineage>
</organism>
<feature type="compositionally biased region" description="Basic and acidic residues" evidence="2">
    <location>
        <begin position="296"/>
        <end position="306"/>
    </location>
</feature>
<keyword evidence="4" id="KW-1185">Reference proteome</keyword>
<feature type="compositionally biased region" description="Basic and acidic residues" evidence="2">
    <location>
        <begin position="387"/>
        <end position="396"/>
    </location>
</feature>
<name>A0A238FK59_9BASI</name>
<feature type="compositionally biased region" description="Polar residues" evidence="2">
    <location>
        <begin position="46"/>
        <end position="63"/>
    </location>
</feature>
<proteinExistence type="predicted"/>
<feature type="region of interest" description="Disordered" evidence="2">
    <location>
        <begin position="28"/>
        <end position="123"/>
    </location>
</feature>
<protein>
    <submittedName>
        <fullName evidence="3">BQ2448_4968 protein</fullName>
    </submittedName>
</protein>
<feature type="compositionally biased region" description="Pro residues" evidence="2">
    <location>
        <begin position="189"/>
        <end position="198"/>
    </location>
</feature>
<feature type="region of interest" description="Disordered" evidence="2">
    <location>
        <begin position="387"/>
        <end position="421"/>
    </location>
</feature>
<feature type="compositionally biased region" description="Polar residues" evidence="2">
    <location>
        <begin position="213"/>
        <end position="230"/>
    </location>
</feature>
<feature type="compositionally biased region" description="Polar residues" evidence="2">
    <location>
        <begin position="28"/>
        <end position="39"/>
    </location>
</feature>
<dbReference type="EMBL" id="FMSP01000008">
    <property type="protein sequence ID" value="SCV72274.1"/>
    <property type="molecule type" value="Genomic_DNA"/>
</dbReference>
<dbReference type="Proteomes" id="UP000198372">
    <property type="component" value="Unassembled WGS sequence"/>
</dbReference>
<sequence>MGISSGPFKGAVARRPLWMVLTSGAASHNGASTQLNHPTCSDKGNPASNTRRSQTNRDQNSDPSRIPPMQVTKSSLGPGRTKRSHSTILIIPHKGQERTSDKSLTSAIAGRSSSPPPLARNIPVSPALEKFRYLGRPLAEPTSDAEEDVPQVSSPPSSPHKRTKVHPIGENTDPTKRKTRTRTESALTPTPPPPPPTLVLPEYDEFGEIVIPESQSSQHNTLQEQDSSLQDGELIDQDFEADLPSSIELPSQLARHIQLDQSSPRSRSRPRSADDTESQPPELSDANLYDGQQSSHGEREQKEDLSKLLLELEASGNLEAHLAFSDDEKDELEAAVRVDSVAGDRRPVFAPEKTHEPLQHLPLLIRPASPKPAPNLLVSEAVAVASEADHRNEGRMSSRPLPSSPHEVDTDDLDPLSSQSRTLRALSSDAIKETDQRRSVELCTPPTARIESPVPRLRLAPTQRQNGSTPLDYLMAKHTPIPQRPTHRLVPLTPEGLSTHLTRMLDSYRCETAATKALVESQQSFIDEQGEEIVRLRGDAARLQVTERRYEKLTTRVEVLEEIRKGLLGMLEDKENECQALRNELTLYKGKLGPEKDEDIG</sequence>
<accession>A0A238FK59</accession>
<reference evidence="4" key="1">
    <citation type="submission" date="2016-09" db="EMBL/GenBank/DDBJ databases">
        <authorList>
            <person name="Jeantristanb JTB J.-T."/>
            <person name="Ricardo R."/>
        </authorList>
    </citation>
    <scope>NUCLEOTIDE SEQUENCE [LARGE SCALE GENOMIC DNA]</scope>
</reference>
<keyword evidence="1" id="KW-0175">Coiled coil</keyword>
<feature type="region of interest" description="Disordered" evidence="2">
    <location>
        <begin position="137"/>
        <end position="307"/>
    </location>
</feature>
<feature type="coiled-coil region" evidence="1">
    <location>
        <begin position="543"/>
        <end position="591"/>
    </location>
</feature>
<gene>
    <name evidence="3" type="ORF">BQ2448_4968</name>
</gene>
<evidence type="ECO:0000256" key="1">
    <source>
        <dbReference type="SAM" id="Coils"/>
    </source>
</evidence>
<dbReference type="OrthoDB" id="2536611at2759"/>
<evidence type="ECO:0000313" key="4">
    <source>
        <dbReference type="Proteomes" id="UP000198372"/>
    </source>
</evidence>
<dbReference type="AlphaFoldDB" id="A0A238FK59"/>
<evidence type="ECO:0000256" key="2">
    <source>
        <dbReference type="SAM" id="MobiDB-lite"/>
    </source>
</evidence>
<evidence type="ECO:0000313" key="3">
    <source>
        <dbReference type="EMBL" id="SCV72274.1"/>
    </source>
</evidence>